<dbReference type="Proteomes" id="UP001254257">
    <property type="component" value="Unassembled WGS sequence"/>
</dbReference>
<dbReference type="Gene3D" id="3.10.20.440">
    <property type="entry name" value="2Fe-2S iron-sulphur cluster binding domain, sarcosine oxidase, alpha subunit, N-terminal domain"/>
    <property type="match status" value="1"/>
</dbReference>
<dbReference type="RefSeq" id="WP_316020497.1">
    <property type="nucleotide sequence ID" value="NZ_JAWDID010000047.1"/>
</dbReference>
<name>A0ABU3SEC0_9HYPH</name>
<proteinExistence type="predicted"/>
<keyword evidence="1" id="KW-0560">Oxidoreductase</keyword>
<sequence>MNPCFYWIGRPVSFRPGETIAAALLRAGIADLGPEGGAVRGRVFCGIGACQACVVAIAGEGPVEACLTPARSGMRLAPQPGLGLHHD</sequence>
<dbReference type="SUPFAM" id="SSF54292">
    <property type="entry name" value="2Fe-2S ferredoxin-like"/>
    <property type="match status" value="1"/>
</dbReference>
<reference evidence="3 4" key="1">
    <citation type="submission" date="2023-09" db="EMBL/GenBank/DDBJ databases">
        <title>Whole genome shotgun sequencing (WGS) of Bosea sp. ZW T0_25, isolated from stored onions (Allium cepa).</title>
        <authorList>
            <person name="Stoll D.A."/>
            <person name="Huch M."/>
        </authorList>
    </citation>
    <scope>NUCLEOTIDE SEQUENCE [LARGE SCALE GENOMIC DNA]</scope>
    <source>
        <strain evidence="3 4">ZW T0_25</strain>
    </source>
</reference>
<evidence type="ECO:0000313" key="4">
    <source>
        <dbReference type="Proteomes" id="UP001254257"/>
    </source>
</evidence>
<dbReference type="CDD" id="cd00207">
    <property type="entry name" value="fer2"/>
    <property type="match status" value="1"/>
</dbReference>
<keyword evidence="4" id="KW-1185">Reference proteome</keyword>
<evidence type="ECO:0000313" key="3">
    <source>
        <dbReference type="EMBL" id="MDU0342735.1"/>
    </source>
</evidence>
<evidence type="ECO:0000259" key="2">
    <source>
        <dbReference type="PROSITE" id="PS51085"/>
    </source>
</evidence>
<comment type="caution">
    <text evidence="3">The sequence shown here is derived from an EMBL/GenBank/DDBJ whole genome shotgun (WGS) entry which is preliminary data.</text>
</comment>
<organism evidence="3 4">
    <name type="scientific">Bosea rubneri</name>
    <dbReference type="NCBI Taxonomy" id="3075434"/>
    <lineage>
        <taxon>Bacteria</taxon>
        <taxon>Pseudomonadati</taxon>
        <taxon>Pseudomonadota</taxon>
        <taxon>Alphaproteobacteria</taxon>
        <taxon>Hyphomicrobiales</taxon>
        <taxon>Boseaceae</taxon>
        <taxon>Bosea</taxon>
    </lineage>
</organism>
<feature type="domain" description="2Fe-2S ferredoxin-type" evidence="2">
    <location>
        <begin position="1"/>
        <end position="82"/>
    </location>
</feature>
<gene>
    <name evidence="3" type="ORF">RKE40_22785</name>
</gene>
<evidence type="ECO:0000256" key="1">
    <source>
        <dbReference type="ARBA" id="ARBA00023002"/>
    </source>
</evidence>
<dbReference type="InterPro" id="IPR042204">
    <property type="entry name" value="2Fe-2S-bd_N"/>
</dbReference>
<dbReference type="Pfam" id="PF13510">
    <property type="entry name" value="Fer2_4"/>
    <property type="match status" value="1"/>
</dbReference>
<accession>A0ABU3SEC0</accession>
<protein>
    <submittedName>
        <fullName evidence="3">2Fe-2S iron-sulfur cluster-binding protein</fullName>
    </submittedName>
</protein>
<dbReference type="PROSITE" id="PS51085">
    <property type="entry name" value="2FE2S_FER_2"/>
    <property type="match status" value="1"/>
</dbReference>
<dbReference type="InterPro" id="IPR001041">
    <property type="entry name" value="2Fe-2S_ferredoxin-type"/>
</dbReference>
<dbReference type="EMBL" id="JAWDID010000047">
    <property type="protein sequence ID" value="MDU0342735.1"/>
    <property type="molecule type" value="Genomic_DNA"/>
</dbReference>
<dbReference type="InterPro" id="IPR036010">
    <property type="entry name" value="2Fe-2S_ferredoxin-like_sf"/>
</dbReference>